<reference evidence="1 2" key="1">
    <citation type="submission" date="2013-11" db="EMBL/GenBank/DDBJ databases">
        <title>Genome sequencing of Stegodyphus mimosarum.</title>
        <authorList>
            <person name="Bechsgaard J."/>
        </authorList>
    </citation>
    <scope>NUCLEOTIDE SEQUENCE [LARGE SCALE GENOMIC DNA]</scope>
</reference>
<evidence type="ECO:0000313" key="2">
    <source>
        <dbReference type="Proteomes" id="UP000054359"/>
    </source>
</evidence>
<dbReference type="EMBL" id="KK113587">
    <property type="protein sequence ID" value="KFM60520.1"/>
    <property type="molecule type" value="Genomic_DNA"/>
</dbReference>
<organism evidence="1 2">
    <name type="scientific">Stegodyphus mimosarum</name>
    <name type="common">African social velvet spider</name>
    <dbReference type="NCBI Taxonomy" id="407821"/>
    <lineage>
        <taxon>Eukaryota</taxon>
        <taxon>Metazoa</taxon>
        <taxon>Ecdysozoa</taxon>
        <taxon>Arthropoda</taxon>
        <taxon>Chelicerata</taxon>
        <taxon>Arachnida</taxon>
        <taxon>Araneae</taxon>
        <taxon>Araneomorphae</taxon>
        <taxon>Entelegynae</taxon>
        <taxon>Eresoidea</taxon>
        <taxon>Eresidae</taxon>
        <taxon>Stegodyphus</taxon>
    </lineage>
</organism>
<dbReference type="Proteomes" id="UP000054359">
    <property type="component" value="Unassembled WGS sequence"/>
</dbReference>
<dbReference type="AlphaFoldDB" id="A0A087T5Y1"/>
<name>A0A087T5Y1_STEMI</name>
<evidence type="ECO:0000313" key="1">
    <source>
        <dbReference type="EMBL" id="KFM60520.1"/>
    </source>
</evidence>
<sequence length="60" mass="6979">MLEHLSNVGHVFSTMACYLIQLISQMKSHSTGKLFSEKACPFDRYNWNKSTSRHIIQLCF</sequence>
<protein>
    <submittedName>
        <fullName evidence="1">Uncharacterized protein</fullName>
    </submittedName>
</protein>
<keyword evidence="2" id="KW-1185">Reference proteome</keyword>
<accession>A0A087T5Y1</accession>
<proteinExistence type="predicted"/>
<feature type="non-terminal residue" evidence="1">
    <location>
        <position position="60"/>
    </location>
</feature>
<gene>
    <name evidence="1" type="ORF">X975_18365</name>
</gene>